<proteinExistence type="predicted"/>
<dbReference type="Pfam" id="PF15405">
    <property type="entry name" value="PH_5"/>
    <property type="match status" value="1"/>
</dbReference>
<dbReference type="PROSITE" id="PS50219">
    <property type="entry name" value="CNH"/>
    <property type="match status" value="1"/>
</dbReference>
<keyword evidence="1" id="KW-0597">Phosphoprotein</keyword>
<dbReference type="InterPro" id="IPR052233">
    <property type="entry name" value="Rho-type_GEFs"/>
</dbReference>
<evidence type="ECO:0000259" key="3">
    <source>
        <dbReference type="PROSITE" id="PS50219"/>
    </source>
</evidence>
<evidence type="ECO:0000313" key="5">
    <source>
        <dbReference type="Proteomes" id="UP000059188"/>
    </source>
</evidence>
<dbReference type="Pfam" id="PF00780">
    <property type="entry name" value="CNH"/>
    <property type="match status" value="1"/>
</dbReference>
<evidence type="ECO:0000313" key="4">
    <source>
        <dbReference type="EMBL" id="CEL61657.1"/>
    </source>
</evidence>
<dbReference type="SUPFAM" id="SSF50729">
    <property type="entry name" value="PH domain-like"/>
    <property type="match status" value="1"/>
</dbReference>
<dbReference type="InterPro" id="IPR041675">
    <property type="entry name" value="PH_5"/>
</dbReference>
<protein>
    <submittedName>
        <fullName evidence="4">Rho1 guanine nucleotide exchange factor 1</fullName>
    </submittedName>
</protein>
<evidence type="ECO:0000256" key="2">
    <source>
        <dbReference type="ARBA" id="ARBA00022658"/>
    </source>
</evidence>
<organism evidence="4 5">
    <name type="scientific">Thanatephorus cucumeris (strain AG1-IB / isolate 7/3/14)</name>
    <name type="common">Lettuce bottom rot fungus</name>
    <name type="synonym">Rhizoctonia solani</name>
    <dbReference type="NCBI Taxonomy" id="1108050"/>
    <lineage>
        <taxon>Eukaryota</taxon>
        <taxon>Fungi</taxon>
        <taxon>Dikarya</taxon>
        <taxon>Basidiomycota</taxon>
        <taxon>Agaricomycotina</taxon>
        <taxon>Agaricomycetes</taxon>
        <taxon>Cantharellales</taxon>
        <taxon>Ceratobasidiaceae</taxon>
        <taxon>Rhizoctonia</taxon>
        <taxon>Rhizoctonia solani AG-1</taxon>
    </lineage>
</organism>
<dbReference type="EMBL" id="LN679105">
    <property type="protein sequence ID" value="CEL61657.1"/>
    <property type="molecule type" value="Genomic_DNA"/>
</dbReference>
<gene>
    <name evidence="4" type="ORF">RSOLAG1IB_04407</name>
</gene>
<dbReference type="SMART" id="SM00036">
    <property type="entry name" value="CNH"/>
    <property type="match status" value="1"/>
</dbReference>
<dbReference type="Gene3D" id="2.30.29.30">
    <property type="entry name" value="Pleckstrin-homology domain (PH domain)/Phosphotyrosine-binding domain (PTB)"/>
    <property type="match status" value="1"/>
</dbReference>
<sequence length="547" mass="61848">MRCIQIYVNLPGYISNVSFPYLHSRVATISECKMHPQSEPTVENSKNGTSKSGEKILNLLQLNELILFNDRETKQSLKLNDPTRRLIYQGTLRHKAKKKEYKVFLLDHAMIITKPEVINGRERLRLANHPTPIQLLQVSLEQSRASILGFIPLSRNKVRYQLCFSSHGKQFNNEKPLKLLSPTISVAEAWVENVDAQRSVSRQSTEFNVFRLSQDMLMGHGQIKVNCATLYDNNQTIAYGTDDGVYFQPRNAQPRKAIDLTDVQQIDVLEDLSLLVVLAERSVFTFPLDALDQFDRVNRMTRVTRGVASFLKSGTCMGQTMLCIVKTASLSSTVRILVSSGSLAKPDLNRKVKTSSADKADKLKTYKEFYLPAELYSVHFLKTKLCVGGSTGFQVVDLETLDTQVLLDPADNALSFMKQYKNPCPLGLYRIKGDFLVCYRELAFYVNKTGWKSEKDVIIHWEGSPTACALHYPYIIGFSSEFVEIRHVDDGSLVQVIHKTGVRCLYTKSSPLWVNAEDHVPHSSSWLETSILISTRDKVMFLTSASD</sequence>
<dbReference type="Proteomes" id="UP000059188">
    <property type="component" value="Unassembled WGS sequence"/>
</dbReference>
<dbReference type="AlphaFoldDB" id="A0A0B7FZR1"/>
<keyword evidence="2" id="KW-0344">Guanine-nucleotide releasing factor</keyword>
<dbReference type="GO" id="GO:0005085">
    <property type="term" value="F:guanyl-nucleotide exchange factor activity"/>
    <property type="evidence" value="ECO:0007669"/>
    <property type="project" value="UniProtKB-KW"/>
</dbReference>
<accession>A0A0B7FZR1</accession>
<name>A0A0B7FZR1_THACB</name>
<dbReference type="STRING" id="1108050.A0A0B7FZR1"/>
<evidence type="ECO:0000256" key="1">
    <source>
        <dbReference type="ARBA" id="ARBA00022553"/>
    </source>
</evidence>
<dbReference type="OrthoDB" id="2272012at2759"/>
<feature type="domain" description="CNH" evidence="3">
    <location>
        <begin position="222"/>
        <end position="512"/>
    </location>
</feature>
<keyword evidence="5" id="KW-1185">Reference proteome</keyword>
<dbReference type="InterPro" id="IPR011993">
    <property type="entry name" value="PH-like_dom_sf"/>
</dbReference>
<reference evidence="4 5" key="1">
    <citation type="submission" date="2014-11" db="EMBL/GenBank/DDBJ databases">
        <authorList>
            <person name="Wibberg Daniel"/>
        </authorList>
    </citation>
    <scope>NUCLEOTIDE SEQUENCE [LARGE SCALE GENOMIC DNA]</scope>
    <source>
        <strain evidence="4">Rhizoctonia solani AG1-IB 7/3/14</strain>
    </source>
</reference>
<dbReference type="PANTHER" id="PTHR46572">
    <property type="entry name" value="RHO1 GDP-GTP EXCHANGE PROTEIN 1-RELATED"/>
    <property type="match status" value="1"/>
</dbReference>
<dbReference type="InterPro" id="IPR001180">
    <property type="entry name" value="CNH_dom"/>
</dbReference>
<dbReference type="PANTHER" id="PTHR46572:SF2">
    <property type="entry name" value="RHO1 GDP-GTP EXCHANGE PROTEIN 1-RELATED"/>
    <property type="match status" value="1"/>
</dbReference>